<evidence type="ECO:0000256" key="12">
    <source>
        <dbReference type="RuleBase" id="RU003357"/>
    </source>
</evidence>
<name>A0A8E2QGJ9_9GAMM</name>
<dbReference type="EMBL" id="POUK01000001">
    <property type="protein sequence ID" value="PNF78322.1"/>
    <property type="molecule type" value="Genomic_DNA"/>
</dbReference>
<evidence type="ECO:0000256" key="1">
    <source>
        <dbReference type="ARBA" id="ARBA00004571"/>
    </source>
</evidence>
<evidence type="ECO:0000256" key="2">
    <source>
        <dbReference type="ARBA" id="ARBA00022448"/>
    </source>
</evidence>
<comment type="subcellular location">
    <subcellularLocation>
        <location evidence="1 10">Cell outer membrane</location>
        <topology evidence="1 10">Multi-pass membrane protein</topology>
    </subcellularLocation>
</comment>
<evidence type="ECO:0000256" key="8">
    <source>
        <dbReference type="ARBA" id="ARBA00023136"/>
    </source>
</evidence>
<dbReference type="RefSeq" id="WP_102827607.1">
    <property type="nucleotide sequence ID" value="NZ_CP065721.1"/>
</dbReference>
<sequence>MSVPFARTALAAALLGSSLGVMAQSSPVTLDSMVVSATGFEQKITEAPASISVITREELQEKRFSSIAEALQDVEGVDVHGNTGKTGGLNISIRGMPSEYTLILIDGRRQNAPGDVAPNGFGETSTSFMPPPSAIERIEVIRGPMSTLYGSDALGGVVNIITRKVGKEWASSVGVEHTVQEHSDYGDSSKINFYSSGPLIDDKLGLALRGSFYDRDSASLEFSDSHLPLSTRGPSPVEAENWSAGGRLAFTPNQDHDISLDLDRSIQTYGNDNCQLGSLDGLDQDDCTTASTSAWGYRDELRFERESATLAHTGRFAFGTLDSSLMRNTTETIGRTNPGTLGNPTNAVLPGVIAGSDRELKATNLVFDSKLVMPLGEANLLTLGGQWWEAELDDGIALDTFEQTTWALFAENEWRIRDDLALTVGARYDDHEEFGGQITPRTYLVWNTNDNWTMKGGVSKGYRAPAINDLHDGINGVTRQGRTLTLGNPDLDPEQSTSYEFGLYYDNLAGFNANGTLFYTDFKDKIMSGPDVDCATTPGAGGCQWLVGTGQSVYSQQVNVGEAKTQGIELATRIPLADAWWINANYTYTESEQKSGDNKGRPLTNTPDHMLNARLNWQATDRLKTWLAYEYRSETLRFLDARSTLTGDDAAVHDQVGNELGAYSLFHLGASYRASQNLTLQAAIYNLLDKDFLRSDAYIGSNGLDYVSEYSHSTRSTSGYIPEGRRLWLSANLAF</sequence>
<dbReference type="AlphaFoldDB" id="A0A8E2QGJ9"/>
<evidence type="ECO:0000256" key="9">
    <source>
        <dbReference type="ARBA" id="ARBA00023237"/>
    </source>
</evidence>
<feature type="short sequence motif" description="TonB box" evidence="11">
    <location>
        <begin position="32"/>
        <end position="38"/>
    </location>
</feature>
<feature type="signal peptide" evidence="13">
    <location>
        <begin position="1"/>
        <end position="23"/>
    </location>
</feature>
<evidence type="ECO:0000256" key="3">
    <source>
        <dbReference type="ARBA" id="ARBA00022452"/>
    </source>
</evidence>
<dbReference type="GO" id="GO:0009279">
    <property type="term" value="C:cell outer membrane"/>
    <property type="evidence" value="ECO:0007669"/>
    <property type="project" value="UniProtKB-SubCell"/>
</dbReference>
<dbReference type="Pfam" id="PF07715">
    <property type="entry name" value="Plug"/>
    <property type="match status" value="1"/>
</dbReference>
<dbReference type="PANTHER" id="PTHR30069:SF53">
    <property type="entry name" value="COLICIN I RECEPTOR-RELATED"/>
    <property type="match status" value="1"/>
</dbReference>
<dbReference type="PANTHER" id="PTHR30069">
    <property type="entry name" value="TONB-DEPENDENT OUTER MEMBRANE RECEPTOR"/>
    <property type="match status" value="1"/>
</dbReference>
<keyword evidence="17" id="KW-1185">Reference proteome</keyword>
<keyword evidence="3 10" id="KW-1134">Transmembrane beta strand</keyword>
<evidence type="ECO:0000259" key="15">
    <source>
        <dbReference type="Pfam" id="PF07715"/>
    </source>
</evidence>
<keyword evidence="8 10" id="KW-0472">Membrane</keyword>
<dbReference type="Gene3D" id="2.40.170.20">
    <property type="entry name" value="TonB-dependent receptor, beta-barrel domain"/>
    <property type="match status" value="1"/>
</dbReference>
<evidence type="ECO:0000313" key="16">
    <source>
        <dbReference type="EMBL" id="PNF78322.1"/>
    </source>
</evidence>
<keyword evidence="4 10" id="KW-0812">Transmembrane</keyword>
<dbReference type="CDD" id="cd01347">
    <property type="entry name" value="ligand_gated_channel"/>
    <property type="match status" value="1"/>
</dbReference>
<dbReference type="Proteomes" id="UP000235881">
    <property type="component" value="Unassembled WGS sequence"/>
</dbReference>
<accession>A0A8E2QGJ9</accession>
<evidence type="ECO:0000256" key="10">
    <source>
        <dbReference type="PROSITE-ProRule" id="PRU01360"/>
    </source>
</evidence>
<proteinExistence type="inferred from homology"/>
<reference evidence="16 17" key="1">
    <citation type="submission" date="2018-01" db="EMBL/GenBank/DDBJ databases">
        <title>Denitrification phenotypes of diverse strains of Pseudomonas stutzeri.</title>
        <authorList>
            <person name="Milligan D.A."/>
            <person name="Bergaust L."/>
            <person name="Bakken L.R."/>
            <person name="Frostegard A."/>
        </authorList>
    </citation>
    <scope>NUCLEOTIDE SEQUENCE [LARGE SCALE GENOMIC DNA]</scope>
    <source>
        <strain evidence="16 17">DSM 50238</strain>
    </source>
</reference>
<evidence type="ECO:0000256" key="5">
    <source>
        <dbReference type="ARBA" id="ARBA00022729"/>
    </source>
</evidence>
<protein>
    <submittedName>
        <fullName evidence="16">TonB-dependent receptor</fullName>
    </submittedName>
</protein>
<keyword evidence="6" id="KW-0406">Ion transport</keyword>
<evidence type="ECO:0000313" key="17">
    <source>
        <dbReference type="Proteomes" id="UP000235881"/>
    </source>
</evidence>
<dbReference type="InterPro" id="IPR039426">
    <property type="entry name" value="TonB-dep_rcpt-like"/>
</dbReference>
<dbReference type="GO" id="GO:0044718">
    <property type="term" value="P:siderophore transmembrane transport"/>
    <property type="evidence" value="ECO:0007669"/>
    <property type="project" value="TreeGrafter"/>
</dbReference>
<dbReference type="GO" id="GO:0015344">
    <property type="term" value="F:siderophore uptake transmembrane transporter activity"/>
    <property type="evidence" value="ECO:0007669"/>
    <property type="project" value="TreeGrafter"/>
</dbReference>
<keyword evidence="7 11" id="KW-0798">TonB box</keyword>
<dbReference type="InterPro" id="IPR037066">
    <property type="entry name" value="Plug_dom_sf"/>
</dbReference>
<dbReference type="InterPro" id="IPR012910">
    <property type="entry name" value="Plug_dom"/>
</dbReference>
<evidence type="ECO:0000256" key="11">
    <source>
        <dbReference type="PROSITE-ProRule" id="PRU10143"/>
    </source>
</evidence>
<dbReference type="Gene3D" id="2.170.130.10">
    <property type="entry name" value="TonB-dependent receptor, plug domain"/>
    <property type="match status" value="1"/>
</dbReference>
<dbReference type="InterPro" id="IPR010916">
    <property type="entry name" value="TonB_box_CS"/>
</dbReference>
<evidence type="ECO:0000256" key="6">
    <source>
        <dbReference type="ARBA" id="ARBA00023065"/>
    </source>
</evidence>
<dbReference type="Pfam" id="PF00593">
    <property type="entry name" value="TonB_dep_Rec_b-barrel"/>
    <property type="match status" value="1"/>
</dbReference>
<evidence type="ECO:0000259" key="14">
    <source>
        <dbReference type="Pfam" id="PF00593"/>
    </source>
</evidence>
<comment type="similarity">
    <text evidence="10 12">Belongs to the TonB-dependent receptor family.</text>
</comment>
<dbReference type="PROSITE" id="PS52016">
    <property type="entry name" value="TONB_DEPENDENT_REC_3"/>
    <property type="match status" value="1"/>
</dbReference>
<feature type="chain" id="PRO_5034217480" evidence="13">
    <location>
        <begin position="24"/>
        <end position="735"/>
    </location>
</feature>
<dbReference type="PROSITE" id="PS00430">
    <property type="entry name" value="TONB_DEPENDENT_REC_1"/>
    <property type="match status" value="1"/>
</dbReference>
<evidence type="ECO:0000256" key="4">
    <source>
        <dbReference type="ARBA" id="ARBA00022692"/>
    </source>
</evidence>
<feature type="domain" description="TonB-dependent receptor-like beta-barrel" evidence="14">
    <location>
        <begin position="259"/>
        <end position="687"/>
    </location>
</feature>
<evidence type="ECO:0000256" key="13">
    <source>
        <dbReference type="SAM" id="SignalP"/>
    </source>
</evidence>
<organism evidence="16 17">
    <name type="scientific">Stutzerimonas degradans</name>
    <dbReference type="NCBI Taxonomy" id="2968968"/>
    <lineage>
        <taxon>Bacteria</taxon>
        <taxon>Pseudomonadati</taxon>
        <taxon>Pseudomonadota</taxon>
        <taxon>Gammaproteobacteria</taxon>
        <taxon>Pseudomonadales</taxon>
        <taxon>Pseudomonadaceae</taxon>
        <taxon>Stutzerimonas</taxon>
    </lineage>
</organism>
<keyword evidence="9 10" id="KW-0998">Cell outer membrane</keyword>
<dbReference type="SUPFAM" id="SSF56935">
    <property type="entry name" value="Porins"/>
    <property type="match status" value="1"/>
</dbReference>
<dbReference type="InterPro" id="IPR000531">
    <property type="entry name" value="Beta-barrel_TonB"/>
</dbReference>
<evidence type="ECO:0000256" key="7">
    <source>
        <dbReference type="ARBA" id="ARBA00023077"/>
    </source>
</evidence>
<dbReference type="InterPro" id="IPR036942">
    <property type="entry name" value="Beta-barrel_TonB_sf"/>
</dbReference>
<keyword evidence="2 10" id="KW-0813">Transport</keyword>
<gene>
    <name evidence="16" type="ORF">CXK95_03230</name>
</gene>
<keyword evidence="16" id="KW-0675">Receptor</keyword>
<feature type="domain" description="TonB-dependent receptor plug" evidence="15">
    <location>
        <begin position="45"/>
        <end position="157"/>
    </location>
</feature>
<keyword evidence="5 13" id="KW-0732">Signal</keyword>
<comment type="caution">
    <text evidence="16">The sequence shown here is derived from an EMBL/GenBank/DDBJ whole genome shotgun (WGS) entry which is preliminary data.</text>
</comment>